<reference evidence="4 5" key="1">
    <citation type="submission" date="2021-12" db="EMBL/GenBank/DDBJ databases">
        <title>Identification and characterization of A. suis stains in western Canada.</title>
        <authorList>
            <person name="Kulathunga D.G.R.S."/>
            <person name="De Oliveira Costa M."/>
        </authorList>
    </citation>
    <scope>NUCLEOTIDE SEQUENCE [LARGE SCALE GENOMIC DNA]</scope>
    <source>
        <strain evidence="4 5">18_292</strain>
    </source>
</reference>
<dbReference type="InterPro" id="IPR003680">
    <property type="entry name" value="Flavodoxin_fold"/>
</dbReference>
<protein>
    <submittedName>
        <fullName evidence="4">NAD(P)H-dependent oxidoreductase</fullName>
    </submittedName>
</protein>
<evidence type="ECO:0000256" key="2">
    <source>
        <dbReference type="SAM" id="Coils"/>
    </source>
</evidence>
<accession>A0ABT1WUK8</accession>
<keyword evidence="5" id="KW-1185">Reference proteome</keyword>
<evidence type="ECO:0000313" key="4">
    <source>
        <dbReference type="EMBL" id="MCQ9629746.1"/>
    </source>
</evidence>
<dbReference type="SUPFAM" id="SSF52218">
    <property type="entry name" value="Flavoproteins"/>
    <property type="match status" value="1"/>
</dbReference>
<feature type="coiled-coil region" evidence="2">
    <location>
        <begin position="156"/>
        <end position="183"/>
    </location>
</feature>
<comment type="caution">
    <text evidence="4">The sequence shown here is derived from an EMBL/GenBank/DDBJ whole genome shotgun (WGS) entry which is preliminary data.</text>
</comment>
<dbReference type="Gene3D" id="3.40.50.360">
    <property type="match status" value="1"/>
</dbReference>
<keyword evidence="1" id="KW-0560">Oxidoreductase</keyword>
<evidence type="ECO:0000256" key="1">
    <source>
        <dbReference type="ARBA" id="ARBA00023002"/>
    </source>
</evidence>
<dbReference type="RefSeq" id="WP_014990975.1">
    <property type="nucleotide sequence ID" value="NZ_CP090556.1"/>
</dbReference>
<dbReference type="PANTHER" id="PTHR47307">
    <property type="entry name" value="GLUTATHIONE-REGULATED POTASSIUM-EFFLUX SYSTEM ANCILLARY PROTEIN KEFG"/>
    <property type="match status" value="1"/>
</dbReference>
<feature type="domain" description="Flavodoxin-like fold" evidence="3">
    <location>
        <begin position="3"/>
        <end position="173"/>
    </location>
</feature>
<dbReference type="InterPro" id="IPR046980">
    <property type="entry name" value="KefG/KefF"/>
</dbReference>
<proteinExistence type="predicted"/>
<name>A0ABT1WUK8_ACTSU</name>
<evidence type="ECO:0000313" key="5">
    <source>
        <dbReference type="Proteomes" id="UP001206331"/>
    </source>
</evidence>
<dbReference type="InterPro" id="IPR029039">
    <property type="entry name" value="Flavoprotein-like_sf"/>
</dbReference>
<dbReference type="EMBL" id="JAJUPA010000004">
    <property type="protein sequence ID" value="MCQ9629746.1"/>
    <property type="molecule type" value="Genomic_DNA"/>
</dbReference>
<dbReference type="Pfam" id="PF02525">
    <property type="entry name" value="Flavodoxin_2"/>
    <property type="match status" value="1"/>
</dbReference>
<dbReference type="PANTHER" id="PTHR47307:SF1">
    <property type="entry name" value="GLUTATHIONE-REGULATED POTASSIUM-EFFLUX SYSTEM ANCILLARY PROTEIN KEFG"/>
    <property type="match status" value="1"/>
</dbReference>
<evidence type="ECO:0000259" key="3">
    <source>
        <dbReference type="Pfam" id="PF02525"/>
    </source>
</evidence>
<gene>
    <name evidence="4" type="ORF">LZL92_05540</name>
</gene>
<dbReference type="GeneID" id="34291321"/>
<organism evidence="4 5">
    <name type="scientific">Actinobacillus suis</name>
    <dbReference type="NCBI Taxonomy" id="716"/>
    <lineage>
        <taxon>Bacteria</taxon>
        <taxon>Pseudomonadati</taxon>
        <taxon>Pseudomonadota</taxon>
        <taxon>Gammaproteobacteria</taxon>
        <taxon>Pasteurellales</taxon>
        <taxon>Pasteurellaceae</taxon>
        <taxon>Actinobacillus</taxon>
    </lineage>
</organism>
<dbReference type="Proteomes" id="UP001206331">
    <property type="component" value="Unassembled WGS sequence"/>
</dbReference>
<sequence length="185" mass="20741">MKSVLIVSGHPDLTTSIANQVILDETAKLLPNAEIRKLDQLFKNGTFDIAAEQAAVLNADIIVFQFPFSWFSFSGVMKLWLDEVFEHGFAHGSTAKLAGKKLIISTTTGAPLALYQKEGFFEHTMEDFAPQFEMMAKLCNLDYAGYIYTNGIGYTSRENQEKIDAQKQEAKKHAERLNSLIRSLQ</sequence>
<keyword evidence="2" id="KW-0175">Coiled coil</keyword>